<dbReference type="InterPro" id="IPR016024">
    <property type="entry name" value="ARM-type_fold"/>
</dbReference>
<organism evidence="10 11">
    <name type="scientific">Komagataella pastoris</name>
    <name type="common">Yeast</name>
    <name type="synonym">Pichia pastoris</name>
    <dbReference type="NCBI Taxonomy" id="4922"/>
    <lineage>
        <taxon>Eukaryota</taxon>
        <taxon>Fungi</taxon>
        <taxon>Dikarya</taxon>
        <taxon>Ascomycota</taxon>
        <taxon>Saccharomycotina</taxon>
        <taxon>Pichiomycetes</taxon>
        <taxon>Pichiales</taxon>
        <taxon>Pichiaceae</taxon>
        <taxon>Komagataella</taxon>
    </lineage>
</organism>
<comment type="function">
    <text evidence="1 6">Acts as a regulatory subunit of the 26S proteasome which is involved in the ATP-dependent degradation of ubiquitinated proteins.</text>
</comment>
<dbReference type="GO" id="GO:0043161">
    <property type="term" value="P:proteasome-mediated ubiquitin-dependent protein catabolic process"/>
    <property type="evidence" value="ECO:0007669"/>
    <property type="project" value="TreeGrafter"/>
</dbReference>
<feature type="domain" description="26S proteasome non-ATPase regulatory subunit 1/RPN2 N-terminal" evidence="9">
    <location>
        <begin position="37"/>
        <end position="347"/>
    </location>
</feature>
<reference evidence="10 11" key="1">
    <citation type="submission" date="2016-02" db="EMBL/GenBank/DDBJ databases">
        <title>Comparative genomic and transcriptomic foundation for Pichia pastoris.</title>
        <authorList>
            <person name="Love K.R."/>
            <person name="Shah K.A."/>
            <person name="Whittaker C.A."/>
            <person name="Wu J."/>
            <person name="Bartlett M.C."/>
            <person name="Ma D."/>
            <person name="Leeson R.L."/>
            <person name="Priest M."/>
            <person name="Young S.K."/>
            <person name="Love J.C."/>
        </authorList>
    </citation>
    <scope>NUCLEOTIDE SEQUENCE [LARGE SCALE GENOMIC DNA]</scope>
    <source>
        <strain evidence="10 11">ATCC 28485</strain>
    </source>
</reference>
<feature type="region of interest" description="Disordered" evidence="7">
    <location>
        <begin position="851"/>
        <end position="912"/>
    </location>
</feature>
<evidence type="ECO:0000256" key="3">
    <source>
        <dbReference type="ARBA" id="ARBA00015684"/>
    </source>
</evidence>
<keyword evidence="11" id="KW-1185">Reference proteome</keyword>
<evidence type="ECO:0000256" key="1">
    <source>
        <dbReference type="ARBA" id="ARBA00002187"/>
    </source>
</evidence>
<feature type="compositionally biased region" description="Basic and acidic residues" evidence="7">
    <location>
        <begin position="873"/>
        <end position="890"/>
    </location>
</feature>
<sequence length="995" mass="110340">MYYVRLFCNVRSNLSSGDNTQLDFNISHPYHLLTMLTTAAPCLALLREDDPEVKRYALTSLNEVVDQFWAEIANEISQIEELYEDESFKDRQLAALLASKVYYNLGDYDSSVKYSLSAGSSFNIDEKSEFVETIVSKCIDLYIEISQSKFLDPEVVIDSQLESIFEMMLQKCVQEKELKLALGISLESYRLDIVEKIIHSQISDLAQEDTDDSEASQLINYVLTCATTVVKNIAFKVKVLNSIVLILRNLPNPDYFIITKIIVQLNDHNLAHQVFVKLLSIENYPIAYQAAFDLVSSASQELLIKTTQLLTNDSSIDASSKPIAKLLKVLSGVPTCDLDITFLYQNNNTDKGILDKTKATLDARNSLFHSAVTFSNAFLHAGTTDDSFFRNNLEWLGKATNWSKFSASAAFGVIHKGNLLQGRTLLQPYLPENNGSPYTKSGSLFGLGLIYAGHGKEVLEYLRGHLLSGTNNADNSDFDVLLHGAALAVGVAGMGSNDEEVYEELKTVLYTDSAVSGQAAALSMGLVMLGSGNQQAIDDMLHYAEETQHETIIRGLAVSIALLCYAKEDAAEPVIAKLLVHQNALLRYGGVFALALAYCGTSNNSAIQRLLHIAVSDSSDNVRRVSVIALGFILLREYTTVTTLVELLAESHNPHVRYGTAMAVGIACAGRGLNSAIEFLEPLTKDPVDFVRQGAFVALSMILIQQNEKTCPKVKQIREKLAKVIDTRMEESLAKFGAVLAQGIIDAGGRNVTIQLENSQTGTLNLKSVVGLAVFVQSWYWFPFSHFLSLSFTPTSIIGVRDDFKVPKFKINCHTSEYLFSYPPKVEEAKTKQTDKLATAILSTTVRAKARAKKRQEKESDAMDIDKPDEEFPAVKEETKDKEERDKKLEATTSNVETDQPATEEFTNSSPKTNFVSTPYQIDNMSRVVPAQLKYISFIKDERYQPVRKFRGTGGIVVLHDSRPDEPADTIKTVRQLTNKDAPLPAPFTLEEEDE</sequence>
<dbReference type="Proteomes" id="UP000094565">
    <property type="component" value="Chromosome 2"/>
</dbReference>
<dbReference type="InterPro" id="IPR002015">
    <property type="entry name" value="Proteasome/cyclosome_rpt"/>
</dbReference>
<dbReference type="AlphaFoldDB" id="A0A1B2JBT6"/>
<feature type="compositionally biased region" description="Basic and acidic residues" evidence="7">
    <location>
        <begin position="856"/>
        <end position="866"/>
    </location>
</feature>
<dbReference type="Gene3D" id="1.25.10.10">
    <property type="entry name" value="Leucine-rich Repeat Variant"/>
    <property type="match status" value="1"/>
</dbReference>
<keyword evidence="4" id="KW-0677">Repeat</keyword>
<dbReference type="Pfam" id="PF18004">
    <property type="entry name" value="RPN2_C"/>
    <property type="match status" value="1"/>
</dbReference>
<dbReference type="OrthoDB" id="261572at2759"/>
<dbReference type="PANTHER" id="PTHR10943">
    <property type="entry name" value="26S PROTEASOME NON-ATPASE REGULATORY SUBUNIT"/>
    <property type="match status" value="1"/>
</dbReference>
<dbReference type="GO" id="GO:0008540">
    <property type="term" value="C:proteasome regulatory particle, base subcomplex"/>
    <property type="evidence" value="ECO:0007669"/>
    <property type="project" value="UniProtKB-UniRule"/>
</dbReference>
<dbReference type="FunFam" id="1.25.10.10:FF:000017">
    <property type="entry name" value="26S proteasome non-ATPase regulatory subunit 1"/>
    <property type="match status" value="1"/>
</dbReference>
<proteinExistence type="inferred from homology"/>
<dbReference type="GO" id="GO:0034515">
    <property type="term" value="C:proteasome storage granule"/>
    <property type="evidence" value="ECO:0007669"/>
    <property type="project" value="TreeGrafter"/>
</dbReference>
<dbReference type="Pfam" id="PF13646">
    <property type="entry name" value="HEAT_2"/>
    <property type="match status" value="1"/>
</dbReference>
<dbReference type="InterPro" id="IPR040623">
    <property type="entry name" value="RPN2_C"/>
</dbReference>
<evidence type="ECO:0000256" key="6">
    <source>
        <dbReference type="PIRNR" id="PIRNR015947"/>
    </source>
</evidence>
<keyword evidence="5 6" id="KW-0647">Proteasome</keyword>
<protein>
    <recommendedName>
        <fullName evidence="3 6">26S proteasome regulatory subunit RPN2</fullName>
    </recommendedName>
</protein>
<evidence type="ECO:0000256" key="4">
    <source>
        <dbReference type="ARBA" id="ARBA00022737"/>
    </source>
</evidence>
<feature type="domain" description="26S proteasome regulatory subunit RPN2 C-terminal" evidence="8">
    <location>
        <begin position="795"/>
        <end position="971"/>
    </location>
</feature>
<dbReference type="EMBL" id="CP014585">
    <property type="protein sequence ID" value="ANZ75325.1"/>
    <property type="molecule type" value="Genomic_DNA"/>
</dbReference>
<evidence type="ECO:0000259" key="9">
    <source>
        <dbReference type="Pfam" id="PF21505"/>
    </source>
</evidence>
<dbReference type="InterPro" id="IPR016642">
    <property type="entry name" value="26S_Psome_Rpn2"/>
</dbReference>
<comment type="similarity">
    <text evidence="2 6">Belongs to the proteasome subunit S1 family.</text>
</comment>
<feature type="compositionally biased region" description="Polar residues" evidence="7">
    <location>
        <begin position="891"/>
        <end position="912"/>
    </location>
</feature>
<gene>
    <name evidence="10" type="primary">RPN2</name>
    <name evidence="10" type="ORF">ATY40_BA7502502</name>
</gene>
<dbReference type="InterPro" id="IPR011989">
    <property type="entry name" value="ARM-like"/>
</dbReference>
<dbReference type="InterPro" id="IPR048570">
    <property type="entry name" value="PSMD1_RPN2_N"/>
</dbReference>
<evidence type="ECO:0000256" key="2">
    <source>
        <dbReference type="ARBA" id="ARBA00006308"/>
    </source>
</evidence>
<dbReference type="GO" id="GO:0005634">
    <property type="term" value="C:nucleus"/>
    <property type="evidence" value="ECO:0007669"/>
    <property type="project" value="TreeGrafter"/>
</dbReference>
<dbReference type="PIRSF" id="PIRSF015947">
    <property type="entry name" value="26S_Psome_Rpn2"/>
    <property type="match status" value="1"/>
</dbReference>
<dbReference type="Pfam" id="PF01851">
    <property type="entry name" value="PC_rep"/>
    <property type="match status" value="3"/>
</dbReference>
<evidence type="ECO:0000259" key="8">
    <source>
        <dbReference type="Pfam" id="PF18004"/>
    </source>
</evidence>
<dbReference type="GO" id="GO:0030234">
    <property type="term" value="F:enzyme regulator activity"/>
    <property type="evidence" value="ECO:0007669"/>
    <property type="project" value="UniProtKB-UniRule"/>
</dbReference>
<evidence type="ECO:0000313" key="10">
    <source>
        <dbReference type="EMBL" id="ANZ75325.1"/>
    </source>
</evidence>
<evidence type="ECO:0000256" key="5">
    <source>
        <dbReference type="ARBA" id="ARBA00022942"/>
    </source>
</evidence>
<dbReference type="Pfam" id="PF21505">
    <property type="entry name" value="RPN2_N"/>
    <property type="match status" value="1"/>
</dbReference>
<accession>A0A1B2JBT6</accession>
<evidence type="ECO:0000256" key="7">
    <source>
        <dbReference type="SAM" id="MobiDB-lite"/>
    </source>
</evidence>
<dbReference type="GO" id="GO:0042176">
    <property type="term" value="P:regulation of protein catabolic process"/>
    <property type="evidence" value="ECO:0007669"/>
    <property type="project" value="UniProtKB-UniRule"/>
</dbReference>
<name>A0A1B2JBT6_PICPA</name>
<evidence type="ECO:0000313" key="11">
    <source>
        <dbReference type="Proteomes" id="UP000094565"/>
    </source>
</evidence>
<dbReference type="PANTHER" id="PTHR10943:SF2">
    <property type="entry name" value="26S PROTEASOME NON-ATPASE REGULATORY SUBUNIT 1"/>
    <property type="match status" value="1"/>
</dbReference>
<dbReference type="SUPFAM" id="SSF48371">
    <property type="entry name" value="ARM repeat"/>
    <property type="match status" value="1"/>
</dbReference>